<dbReference type="Proteomes" id="UP000030746">
    <property type="component" value="Unassembled WGS sequence"/>
</dbReference>
<dbReference type="GeneID" id="20250074"/>
<dbReference type="AlphaFoldDB" id="V3ZKB0"/>
<evidence type="ECO:0008006" key="6">
    <source>
        <dbReference type="Google" id="ProtNLM"/>
    </source>
</evidence>
<keyword evidence="5" id="KW-1185">Reference proteome</keyword>
<evidence type="ECO:0000256" key="3">
    <source>
        <dbReference type="SAM" id="SignalP"/>
    </source>
</evidence>
<keyword evidence="2" id="KW-0472">Membrane</keyword>
<proteinExistence type="predicted"/>
<feature type="region of interest" description="Disordered" evidence="1">
    <location>
        <begin position="137"/>
        <end position="159"/>
    </location>
</feature>
<gene>
    <name evidence="4" type="ORF">LOTGIDRAFT_236192</name>
</gene>
<dbReference type="KEGG" id="lgi:LOTGIDRAFT_236192"/>
<feature type="chain" id="PRO_5004716106" description="CX domain-containing protein" evidence="3">
    <location>
        <begin position="21"/>
        <end position="159"/>
    </location>
</feature>
<accession>V3ZKB0</accession>
<protein>
    <recommendedName>
        <fullName evidence="6">CX domain-containing protein</fullName>
    </recommendedName>
</protein>
<dbReference type="CTD" id="20250074"/>
<evidence type="ECO:0000256" key="1">
    <source>
        <dbReference type="SAM" id="MobiDB-lite"/>
    </source>
</evidence>
<dbReference type="RefSeq" id="XP_009064692.1">
    <property type="nucleotide sequence ID" value="XM_009066444.1"/>
</dbReference>
<dbReference type="HOGENOM" id="CLU_1857560_0_0_1"/>
<feature type="signal peptide" evidence="3">
    <location>
        <begin position="1"/>
        <end position="20"/>
    </location>
</feature>
<feature type="transmembrane region" description="Helical" evidence="2">
    <location>
        <begin position="73"/>
        <end position="93"/>
    </location>
</feature>
<reference evidence="4 5" key="1">
    <citation type="journal article" date="2013" name="Nature">
        <title>Insights into bilaterian evolution from three spiralian genomes.</title>
        <authorList>
            <person name="Simakov O."/>
            <person name="Marletaz F."/>
            <person name="Cho S.J."/>
            <person name="Edsinger-Gonzales E."/>
            <person name="Havlak P."/>
            <person name="Hellsten U."/>
            <person name="Kuo D.H."/>
            <person name="Larsson T."/>
            <person name="Lv J."/>
            <person name="Arendt D."/>
            <person name="Savage R."/>
            <person name="Osoegawa K."/>
            <person name="de Jong P."/>
            <person name="Grimwood J."/>
            <person name="Chapman J.A."/>
            <person name="Shapiro H."/>
            <person name="Aerts A."/>
            <person name="Otillar R.P."/>
            <person name="Terry A.Y."/>
            <person name="Boore J.L."/>
            <person name="Grigoriev I.V."/>
            <person name="Lindberg D.R."/>
            <person name="Seaver E.C."/>
            <person name="Weisblat D.A."/>
            <person name="Putnam N.H."/>
            <person name="Rokhsar D.S."/>
        </authorList>
    </citation>
    <scope>NUCLEOTIDE SEQUENCE [LARGE SCALE GENOMIC DNA]</scope>
</reference>
<evidence type="ECO:0000313" key="4">
    <source>
        <dbReference type="EMBL" id="ESO84702.1"/>
    </source>
</evidence>
<organism evidence="4 5">
    <name type="scientific">Lottia gigantea</name>
    <name type="common">Giant owl limpet</name>
    <dbReference type="NCBI Taxonomy" id="225164"/>
    <lineage>
        <taxon>Eukaryota</taxon>
        <taxon>Metazoa</taxon>
        <taxon>Spiralia</taxon>
        <taxon>Lophotrochozoa</taxon>
        <taxon>Mollusca</taxon>
        <taxon>Gastropoda</taxon>
        <taxon>Patellogastropoda</taxon>
        <taxon>Lottioidea</taxon>
        <taxon>Lottiidae</taxon>
        <taxon>Lottia</taxon>
    </lineage>
</organism>
<dbReference type="OrthoDB" id="6379279at2759"/>
<evidence type="ECO:0000256" key="2">
    <source>
        <dbReference type="SAM" id="Phobius"/>
    </source>
</evidence>
<dbReference type="EMBL" id="KB203440">
    <property type="protein sequence ID" value="ESO84702.1"/>
    <property type="molecule type" value="Genomic_DNA"/>
</dbReference>
<evidence type="ECO:0000313" key="5">
    <source>
        <dbReference type="Proteomes" id="UP000030746"/>
    </source>
</evidence>
<keyword evidence="2" id="KW-1133">Transmembrane helix</keyword>
<sequence length="159" mass="18613">MTYFLLFICCFSLQVLDVYSEENKCFRNEIFGDRDGNVYYCPNPENEYTECCEKDQEFTCCQKNSEKNLGEQLMLWGTIAAVVLLMIIIGVCVKKDINCCKSDRWIFYKFTSKSKKEQSKPIVGIEDVDQYERKDQQGYAPNYKHNSGFVYDGEMSDKH</sequence>
<keyword evidence="2" id="KW-0812">Transmembrane</keyword>
<keyword evidence="3" id="KW-0732">Signal</keyword>
<dbReference type="OMA" id="CKSERWI"/>
<name>V3ZKB0_LOTGI</name>